<dbReference type="Proteomes" id="UP000019402">
    <property type="component" value="Unassembled WGS sequence"/>
</dbReference>
<dbReference type="InterPro" id="IPR045582">
    <property type="entry name" value="Trehalase-like_N"/>
</dbReference>
<dbReference type="EMBL" id="BAMD01000033">
    <property type="protein sequence ID" value="GAF03918.1"/>
    <property type="molecule type" value="Genomic_DNA"/>
</dbReference>
<dbReference type="AlphaFoldDB" id="W7Y892"/>
<dbReference type="GO" id="GO:0004553">
    <property type="term" value="F:hydrolase activity, hydrolyzing O-glycosyl compounds"/>
    <property type="evidence" value="ECO:0007669"/>
    <property type="project" value="TreeGrafter"/>
</dbReference>
<dbReference type="InterPro" id="IPR011613">
    <property type="entry name" value="GH15-like"/>
</dbReference>
<evidence type="ECO:0000259" key="1">
    <source>
        <dbReference type="Pfam" id="PF00723"/>
    </source>
</evidence>
<dbReference type="InterPro" id="IPR008928">
    <property type="entry name" value="6-hairpin_glycosidase_sf"/>
</dbReference>
<evidence type="ECO:0000313" key="3">
    <source>
        <dbReference type="EMBL" id="GAF03918.1"/>
    </source>
</evidence>
<dbReference type="STRING" id="869213.GCA_000517085_02220"/>
<dbReference type="OrthoDB" id="3902805at2"/>
<accession>W7Y892</accession>
<dbReference type="Pfam" id="PF19291">
    <property type="entry name" value="TREH_N"/>
    <property type="match status" value="1"/>
</dbReference>
<comment type="caution">
    <text evidence="3">The sequence shown here is derived from an EMBL/GenBank/DDBJ whole genome shotgun (WGS) entry which is preliminary data.</text>
</comment>
<feature type="domain" description="GH15-like" evidence="1">
    <location>
        <begin position="220"/>
        <end position="584"/>
    </location>
</feature>
<dbReference type="InterPro" id="IPR012341">
    <property type="entry name" value="6hp_glycosidase-like_sf"/>
</dbReference>
<dbReference type="Pfam" id="PF00723">
    <property type="entry name" value="Glyco_hydro_15"/>
    <property type="match status" value="1"/>
</dbReference>
<protein>
    <submittedName>
        <fullName evidence="3">Trehalase</fullName>
    </submittedName>
</protein>
<dbReference type="GO" id="GO:0005975">
    <property type="term" value="P:carbohydrate metabolic process"/>
    <property type="evidence" value="ECO:0007669"/>
    <property type="project" value="InterPro"/>
</dbReference>
<dbReference type="Gene3D" id="1.50.10.10">
    <property type="match status" value="1"/>
</dbReference>
<keyword evidence="4" id="KW-1185">Reference proteome</keyword>
<dbReference type="SUPFAM" id="SSF48208">
    <property type="entry name" value="Six-hairpin glycosidases"/>
    <property type="match status" value="1"/>
</dbReference>
<dbReference type="PANTHER" id="PTHR31616:SF0">
    <property type="entry name" value="GLUCAN 1,4-ALPHA-GLUCOSIDASE"/>
    <property type="match status" value="1"/>
</dbReference>
<reference evidence="3 4" key="1">
    <citation type="journal article" date="2014" name="Genome Announc.">
        <title>Draft Genome Sequence of Cytophaga fermentans JCM 21142T, a Facultative Anaerobe Isolated from Marine Mud.</title>
        <authorList>
            <person name="Starns D."/>
            <person name="Oshima K."/>
            <person name="Suda W."/>
            <person name="Iino T."/>
            <person name="Yuki M."/>
            <person name="Inoue J."/>
            <person name="Kitamura K."/>
            <person name="Iida T."/>
            <person name="Darby A."/>
            <person name="Hattori M."/>
            <person name="Ohkuma M."/>
        </authorList>
    </citation>
    <scope>NUCLEOTIDE SEQUENCE [LARGE SCALE GENOMIC DNA]</scope>
    <source>
        <strain evidence="3 4">JCM 21142</strain>
    </source>
</reference>
<proteinExistence type="predicted"/>
<dbReference type="RefSeq" id="WP_027471863.1">
    <property type="nucleotide sequence ID" value="NZ_BAMD01000033.1"/>
</dbReference>
<dbReference type="eggNOG" id="COG3387">
    <property type="taxonomic scope" value="Bacteria"/>
</dbReference>
<evidence type="ECO:0000259" key="2">
    <source>
        <dbReference type="Pfam" id="PF19291"/>
    </source>
</evidence>
<dbReference type="PANTHER" id="PTHR31616">
    <property type="entry name" value="TREHALASE"/>
    <property type="match status" value="1"/>
</dbReference>
<evidence type="ECO:0000313" key="4">
    <source>
        <dbReference type="Proteomes" id="UP000019402"/>
    </source>
</evidence>
<gene>
    <name evidence="3" type="ORF">JCM21142_72607</name>
</gene>
<sequence length="608" mass="70300">MENLNLNYGIIGNCKSAALVSENGSIDWLCLPKFDAPSVFAKLLDKDKGGSMSIIPEKLLSTSQEYIERTNLLSTRFVCEDGVFEVIDFMPRYKYEDGSYYSPADVARVFNRISGAPTFKIVYDPRLEYALHETFISEHTSFIKAITKKGSYDSLYLYTDFDFKKVINSETITLTSSKYMLVSYNQKLLRQDIHRVKLKMERTKVYWLNWSENTTTFSKYNDEISRSALTLKLLSYDKTGAVLAALTTSLPETIGEVRNWDYRFCWIRDGSMVVKILTQLGHSTVAQNYLRFIVDILPEKDEKMQIMYGISGEKRLSEYELPHMAGYGDSKPVRVGNAAYKQKQNDIYGILMDAIFQHFSLFAASLSYSEDLWTVVRNVVKMVERNWQKPDKGIWEIRNESKHFTFSKVLCWVAIDRAQKIAVLLKQDDYIKKWKKLEDKIRTDIELNAWSEAKQSYAQAYGSDDLDASVLLMESYGFISAKDERYKSTVYAIQGELEHNGLMYRYINQDDFGLPKSSFTICTFWLTNALYKIGEKKAAIERFEQLLTYSNHLGLFSEDLDFETKQQLGNFPQAYSHLALIETAITILDGEITNEEKIMDVLRYETFH</sequence>
<feature type="domain" description="Trehalase-like N-terminal" evidence="2">
    <location>
        <begin position="10"/>
        <end position="138"/>
    </location>
</feature>
<organism evidence="3 4">
    <name type="scientific">Saccharicrinis fermentans DSM 9555 = JCM 21142</name>
    <dbReference type="NCBI Taxonomy" id="869213"/>
    <lineage>
        <taxon>Bacteria</taxon>
        <taxon>Pseudomonadati</taxon>
        <taxon>Bacteroidota</taxon>
        <taxon>Bacteroidia</taxon>
        <taxon>Marinilabiliales</taxon>
        <taxon>Marinilabiliaceae</taxon>
        <taxon>Saccharicrinis</taxon>
    </lineage>
</organism>
<name>W7Y892_9BACT</name>